<keyword evidence="10" id="KW-0963">Cytoplasm</keyword>
<dbReference type="InterPro" id="IPR007197">
    <property type="entry name" value="rSAM"/>
</dbReference>
<dbReference type="InterPro" id="IPR013785">
    <property type="entry name" value="Aldolase_TIM"/>
</dbReference>
<keyword evidence="13" id="KW-1185">Reference proteome</keyword>
<dbReference type="Gene3D" id="3.20.20.70">
    <property type="entry name" value="Aldolase class I"/>
    <property type="match status" value="1"/>
</dbReference>
<keyword evidence="9 10" id="KW-0143">Chaperone</keyword>
<dbReference type="PROSITE" id="PS51918">
    <property type="entry name" value="RADICAL_SAM"/>
    <property type="match status" value="1"/>
</dbReference>
<dbReference type="InterPro" id="IPR034505">
    <property type="entry name" value="Coproporphyrinogen-III_oxidase"/>
</dbReference>
<dbReference type="SFLD" id="SFLDS00029">
    <property type="entry name" value="Radical_SAM"/>
    <property type="match status" value="1"/>
</dbReference>
<name>A0A239C3W8_9BACT</name>
<dbReference type="InterPro" id="IPR010723">
    <property type="entry name" value="HemN_C"/>
</dbReference>
<sequence length="390" mass="40945">MRASLYVHAPFCRAKCRYCAFFSAPCGPSGPEAQALSRYCAALEAEIGTQAKRFGSVTAPTLFFGGGTPSLLGPDGLARVFAILRAQFQLLPDAEISLEANPDSATPEFLAAARALGVTRLSLGVQSLDDAMLAALGRAHDAGQARVAFAAARDAGFHNIGMDFIFGLPGQGVEHWLDTLRQAVALGPEHLSCYGLTIEPGTPLAADAAALAGLPDEDAQAEMFLRGADLLAAQGYAHYEVSNFARVGGPDLRCRHNLSCWRGEDALGFGPAAVSTLSGPGAPLRWANPADVPQWADLALSGRAGQANREVLSPQIRAREALMLALRTAEGLDLDAYALAHGIDVRRGQAELLEQLDRAGLARVSAGRLALTTAGMLVSNSVIRALGFED</sequence>
<dbReference type="SMART" id="SM00729">
    <property type="entry name" value="Elp3"/>
    <property type="match status" value="1"/>
</dbReference>
<evidence type="ECO:0000256" key="6">
    <source>
        <dbReference type="ARBA" id="ARBA00022723"/>
    </source>
</evidence>
<dbReference type="AlphaFoldDB" id="A0A239C3W8"/>
<dbReference type="SFLD" id="SFLDF00562">
    <property type="entry name" value="HemN-like__clustered_with_heat"/>
    <property type="match status" value="1"/>
</dbReference>
<dbReference type="SUPFAM" id="SSF102114">
    <property type="entry name" value="Radical SAM enzymes"/>
    <property type="match status" value="1"/>
</dbReference>
<dbReference type="GO" id="GO:0006779">
    <property type="term" value="P:porphyrin-containing compound biosynthetic process"/>
    <property type="evidence" value="ECO:0007669"/>
    <property type="project" value="InterPro"/>
</dbReference>
<keyword evidence="5 10" id="KW-0949">S-adenosyl-L-methionine</keyword>
<proteinExistence type="inferred from homology"/>
<evidence type="ECO:0000256" key="1">
    <source>
        <dbReference type="ARBA" id="ARBA00001966"/>
    </source>
</evidence>
<dbReference type="Pfam" id="PF06969">
    <property type="entry name" value="HemN_C"/>
    <property type="match status" value="1"/>
</dbReference>
<comment type="subcellular location">
    <subcellularLocation>
        <location evidence="10">Cytoplasm</location>
    </subcellularLocation>
</comment>
<evidence type="ECO:0000256" key="5">
    <source>
        <dbReference type="ARBA" id="ARBA00022691"/>
    </source>
</evidence>
<dbReference type="SFLD" id="SFLDG01082">
    <property type="entry name" value="B12-binding_domain_containing"/>
    <property type="match status" value="1"/>
</dbReference>
<keyword evidence="6 10" id="KW-0479">Metal-binding</keyword>
<dbReference type="SFLD" id="SFLDG01065">
    <property type="entry name" value="anaerobic_coproporphyrinogen-I"/>
    <property type="match status" value="1"/>
</dbReference>
<dbReference type="GO" id="GO:0051539">
    <property type="term" value="F:4 iron, 4 sulfur cluster binding"/>
    <property type="evidence" value="ECO:0007669"/>
    <property type="project" value="UniProtKB-UniRule"/>
</dbReference>
<feature type="domain" description="Radical SAM core" evidence="11">
    <location>
        <begin position="1"/>
        <end position="240"/>
    </location>
</feature>
<dbReference type="GO" id="GO:0004109">
    <property type="term" value="F:coproporphyrinogen oxidase activity"/>
    <property type="evidence" value="ECO:0007669"/>
    <property type="project" value="InterPro"/>
</dbReference>
<dbReference type="SFLD" id="SFLDF00288">
    <property type="entry name" value="HemN-like__clustered_with_nucl"/>
    <property type="match status" value="1"/>
</dbReference>
<keyword evidence="7 10" id="KW-0408">Iron</keyword>
<protein>
    <recommendedName>
        <fullName evidence="3 10">Heme chaperone HemW</fullName>
    </recommendedName>
</protein>
<dbReference type="CDD" id="cd01335">
    <property type="entry name" value="Radical_SAM"/>
    <property type="match status" value="1"/>
</dbReference>
<comment type="cofactor">
    <cofactor evidence="1">
        <name>[4Fe-4S] cluster</name>
        <dbReference type="ChEBI" id="CHEBI:49883"/>
    </cofactor>
</comment>
<evidence type="ECO:0000313" key="12">
    <source>
        <dbReference type="EMBL" id="SNS14063.1"/>
    </source>
</evidence>
<comment type="function">
    <text evidence="10">Probably acts as a heme chaperone, transferring heme to an unknown acceptor. Binds one molecule of heme per monomer, possibly covalently. Binds 1 [4Fe-4S] cluster. The cluster is coordinated with 3 cysteines and an exchangeable S-adenosyl-L-methionine.</text>
</comment>
<dbReference type="NCBIfam" id="TIGR00539">
    <property type="entry name" value="hemN_rel"/>
    <property type="match status" value="1"/>
</dbReference>
<evidence type="ECO:0000256" key="8">
    <source>
        <dbReference type="ARBA" id="ARBA00023014"/>
    </source>
</evidence>
<dbReference type="InterPro" id="IPR006638">
    <property type="entry name" value="Elp3/MiaA/NifB-like_rSAM"/>
</dbReference>
<evidence type="ECO:0000256" key="2">
    <source>
        <dbReference type="ARBA" id="ARBA00006100"/>
    </source>
</evidence>
<dbReference type="RefSeq" id="WP_235641611.1">
    <property type="nucleotide sequence ID" value="NZ_FZOC01000007.1"/>
</dbReference>
<evidence type="ECO:0000256" key="7">
    <source>
        <dbReference type="ARBA" id="ARBA00023004"/>
    </source>
</evidence>
<evidence type="ECO:0000259" key="11">
    <source>
        <dbReference type="PROSITE" id="PS51918"/>
    </source>
</evidence>
<accession>A0A239C3W8</accession>
<gene>
    <name evidence="12" type="ORF">SAMN04488503_2900</name>
</gene>
<dbReference type="Pfam" id="PF04055">
    <property type="entry name" value="Radical_SAM"/>
    <property type="match status" value="1"/>
</dbReference>
<keyword evidence="4 10" id="KW-0349">Heme</keyword>
<evidence type="ECO:0000256" key="10">
    <source>
        <dbReference type="RuleBase" id="RU364116"/>
    </source>
</evidence>
<comment type="similarity">
    <text evidence="2">Belongs to the anaerobic coproporphyrinogen-III oxidase family. HemW subfamily.</text>
</comment>
<evidence type="ECO:0000313" key="13">
    <source>
        <dbReference type="Proteomes" id="UP000198324"/>
    </source>
</evidence>
<keyword evidence="8 10" id="KW-0411">Iron-sulfur</keyword>
<dbReference type="PANTHER" id="PTHR13932">
    <property type="entry name" value="COPROPORPHYRINIGEN III OXIDASE"/>
    <property type="match status" value="1"/>
</dbReference>
<evidence type="ECO:0000256" key="9">
    <source>
        <dbReference type="ARBA" id="ARBA00023186"/>
    </source>
</evidence>
<dbReference type="InterPro" id="IPR004559">
    <property type="entry name" value="HemW-like"/>
</dbReference>
<evidence type="ECO:0000256" key="3">
    <source>
        <dbReference type="ARBA" id="ARBA00017228"/>
    </source>
</evidence>
<evidence type="ECO:0000256" key="4">
    <source>
        <dbReference type="ARBA" id="ARBA00022617"/>
    </source>
</evidence>
<dbReference type="InterPro" id="IPR058240">
    <property type="entry name" value="rSAM_sf"/>
</dbReference>
<dbReference type="Proteomes" id="UP000198324">
    <property type="component" value="Unassembled WGS sequence"/>
</dbReference>
<organism evidence="12 13">
    <name type="scientific">Humidesulfovibrio mexicanus</name>
    <dbReference type="NCBI Taxonomy" id="147047"/>
    <lineage>
        <taxon>Bacteria</taxon>
        <taxon>Pseudomonadati</taxon>
        <taxon>Thermodesulfobacteriota</taxon>
        <taxon>Desulfovibrionia</taxon>
        <taxon>Desulfovibrionales</taxon>
        <taxon>Desulfovibrionaceae</taxon>
        <taxon>Humidesulfovibrio</taxon>
    </lineage>
</organism>
<dbReference type="PANTHER" id="PTHR13932:SF5">
    <property type="entry name" value="RADICAL S-ADENOSYL METHIONINE DOMAIN-CONTAINING PROTEIN 1, MITOCHONDRIAL"/>
    <property type="match status" value="1"/>
</dbReference>
<reference evidence="12 13" key="1">
    <citation type="submission" date="2017-06" db="EMBL/GenBank/DDBJ databases">
        <authorList>
            <person name="Kim H.J."/>
            <person name="Triplett B.A."/>
        </authorList>
    </citation>
    <scope>NUCLEOTIDE SEQUENCE [LARGE SCALE GENOMIC DNA]</scope>
    <source>
        <strain evidence="12 13">DSM 13116</strain>
    </source>
</reference>
<dbReference type="GO" id="GO:0005737">
    <property type="term" value="C:cytoplasm"/>
    <property type="evidence" value="ECO:0007669"/>
    <property type="project" value="UniProtKB-SubCell"/>
</dbReference>
<keyword evidence="10" id="KW-0004">4Fe-4S</keyword>
<dbReference type="EMBL" id="FZOC01000007">
    <property type="protein sequence ID" value="SNS14063.1"/>
    <property type="molecule type" value="Genomic_DNA"/>
</dbReference>
<dbReference type="GO" id="GO:0046872">
    <property type="term" value="F:metal ion binding"/>
    <property type="evidence" value="ECO:0007669"/>
    <property type="project" value="UniProtKB-UniRule"/>
</dbReference>